<dbReference type="RefSeq" id="WP_089577370.1">
    <property type="nucleotide sequence ID" value="NZ_JAIUTW010000017.1"/>
</dbReference>
<dbReference type="SUPFAM" id="SSF55073">
    <property type="entry name" value="Nucleotide cyclase"/>
    <property type="match status" value="1"/>
</dbReference>
<dbReference type="InterPro" id="IPR000160">
    <property type="entry name" value="GGDEF_dom"/>
</dbReference>
<comment type="caution">
    <text evidence="8">The sequence shown here is derived from an EMBL/GenBank/DDBJ whole genome shotgun (WGS) entry which is preliminary data.</text>
</comment>
<dbReference type="CDD" id="cd01949">
    <property type="entry name" value="GGDEF"/>
    <property type="match status" value="1"/>
</dbReference>
<dbReference type="SMART" id="SM00267">
    <property type="entry name" value="GGDEF"/>
    <property type="match status" value="1"/>
</dbReference>
<accession>A0A6L6ZTZ0</accession>
<evidence type="ECO:0000256" key="3">
    <source>
        <dbReference type="ARBA" id="ARBA00012528"/>
    </source>
</evidence>
<organism evidence="8 9">
    <name type="scientific">Escherichia coli</name>
    <dbReference type="NCBI Taxonomy" id="562"/>
    <lineage>
        <taxon>Bacteria</taxon>
        <taxon>Pseudomonadati</taxon>
        <taxon>Pseudomonadota</taxon>
        <taxon>Gammaproteobacteria</taxon>
        <taxon>Enterobacterales</taxon>
        <taxon>Enterobacteriaceae</taxon>
        <taxon>Escherichia</taxon>
    </lineage>
</organism>
<dbReference type="InterPro" id="IPR050469">
    <property type="entry name" value="Diguanylate_Cyclase"/>
</dbReference>
<dbReference type="NCBIfam" id="TIGR00254">
    <property type="entry name" value="GGDEF"/>
    <property type="match status" value="1"/>
</dbReference>
<gene>
    <name evidence="8" type="ORF">GQM04_15675</name>
</gene>
<dbReference type="Pfam" id="PF00990">
    <property type="entry name" value="GGDEF"/>
    <property type="match status" value="1"/>
</dbReference>
<dbReference type="AlphaFoldDB" id="A0A6L6ZTZ0"/>
<dbReference type="GO" id="GO:0005525">
    <property type="term" value="F:GTP binding"/>
    <property type="evidence" value="ECO:0007669"/>
    <property type="project" value="UniProtKB-KW"/>
</dbReference>
<dbReference type="Proteomes" id="UP000487258">
    <property type="component" value="Unassembled WGS sequence"/>
</dbReference>
<dbReference type="Gene3D" id="3.30.70.270">
    <property type="match status" value="1"/>
</dbReference>
<dbReference type="PANTHER" id="PTHR45138">
    <property type="entry name" value="REGULATORY COMPONENTS OF SENSORY TRANSDUCTION SYSTEM"/>
    <property type="match status" value="1"/>
</dbReference>
<protein>
    <recommendedName>
        <fullName evidence="3">diguanylate cyclase</fullName>
        <ecNumber evidence="3">2.7.7.65</ecNumber>
    </recommendedName>
</protein>
<feature type="transmembrane region" description="Helical" evidence="6">
    <location>
        <begin position="7"/>
        <end position="27"/>
    </location>
</feature>
<dbReference type="InterPro" id="IPR043128">
    <property type="entry name" value="Rev_trsase/Diguanyl_cyclase"/>
</dbReference>
<dbReference type="EC" id="2.7.7.65" evidence="3"/>
<evidence type="ECO:0000256" key="6">
    <source>
        <dbReference type="SAM" id="Phobius"/>
    </source>
</evidence>
<comment type="catalytic activity">
    <reaction evidence="5">
        <text>2 GTP = 3',3'-c-di-GMP + 2 diphosphate</text>
        <dbReference type="Rhea" id="RHEA:24898"/>
        <dbReference type="ChEBI" id="CHEBI:33019"/>
        <dbReference type="ChEBI" id="CHEBI:37565"/>
        <dbReference type="ChEBI" id="CHEBI:58805"/>
        <dbReference type="EC" id="2.7.7.65"/>
    </reaction>
</comment>
<dbReference type="GO" id="GO:0052621">
    <property type="term" value="F:diguanylate cyclase activity"/>
    <property type="evidence" value="ECO:0007669"/>
    <property type="project" value="UniProtKB-EC"/>
</dbReference>
<dbReference type="GO" id="GO:0043709">
    <property type="term" value="P:cell adhesion involved in single-species biofilm formation"/>
    <property type="evidence" value="ECO:0007669"/>
    <property type="project" value="TreeGrafter"/>
</dbReference>
<feature type="transmembrane region" description="Helical" evidence="6">
    <location>
        <begin position="144"/>
        <end position="165"/>
    </location>
</feature>
<dbReference type="GO" id="GO:0005886">
    <property type="term" value="C:plasma membrane"/>
    <property type="evidence" value="ECO:0007669"/>
    <property type="project" value="TreeGrafter"/>
</dbReference>
<evidence type="ECO:0000313" key="9">
    <source>
        <dbReference type="Proteomes" id="UP000487258"/>
    </source>
</evidence>
<evidence type="ECO:0000256" key="5">
    <source>
        <dbReference type="ARBA" id="ARBA00034247"/>
    </source>
</evidence>
<keyword evidence="4" id="KW-0342">GTP-binding</keyword>
<dbReference type="InterPro" id="IPR029787">
    <property type="entry name" value="Nucleotide_cyclase"/>
</dbReference>
<evidence type="ECO:0000256" key="4">
    <source>
        <dbReference type="ARBA" id="ARBA00023134"/>
    </source>
</evidence>
<feature type="domain" description="GGDEF" evidence="7">
    <location>
        <begin position="306"/>
        <end position="441"/>
    </location>
</feature>
<evidence type="ECO:0000313" key="8">
    <source>
        <dbReference type="EMBL" id="MWL46925.1"/>
    </source>
</evidence>
<feature type="transmembrane region" description="Helical" evidence="6">
    <location>
        <begin position="185"/>
        <end position="207"/>
    </location>
</feature>
<keyword evidence="6" id="KW-0472">Membrane</keyword>
<feature type="transmembrane region" description="Helical" evidence="6">
    <location>
        <begin position="219"/>
        <end position="237"/>
    </location>
</feature>
<comment type="cofactor">
    <cofactor evidence="1">
        <name>Mg(2+)</name>
        <dbReference type="ChEBI" id="CHEBI:18420"/>
    </cofactor>
</comment>
<dbReference type="InterPro" id="IPR033424">
    <property type="entry name" value="MASE4"/>
</dbReference>
<dbReference type="PROSITE" id="PS50887">
    <property type="entry name" value="GGDEF"/>
    <property type="match status" value="1"/>
</dbReference>
<dbReference type="GO" id="GO:1902201">
    <property type="term" value="P:negative regulation of bacterial-type flagellum-dependent cell motility"/>
    <property type="evidence" value="ECO:0007669"/>
    <property type="project" value="TreeGrafter"/>
</dbReference>
<evidence type="ECO:0000256" key="2">
    <source>
        <dbReference type="ARBA" id="ARBA00004665"/>
    </source>
</evidence>
<feature type="transmembrane region" description="Helical" evidence="6">
    <location>
        <begin position="69"/>
        <end position="91"/>
    </location>
</feature>
<evidence type="ECO:0000259" key="7">
    <source>
        <dbReference type="PROSITE" id="PS50887"/>
    </source>
</evidence>
<sequence length="447" mass="51292">MRKLNNIILISVIISGLLIFINTVLYIEVDEMRIPQSTYLIVIIAIFFIDIIAFMFIQMDFMSNNSSFSTFILSLTFFSSLVYLTETIIIIQQPIKPVLSVQMKANDTAIFYLFRQCSFIFLLFIAVVVRKIEDAKRLGKLQKLIICLICLIPTVLFPIYAHNLSSYNPQYTLMLTDYTNIEGKAIWDISYINILIIMWAGLAYLIISSTKLNFDLWNSMLIICLSAIVYNFFLLFLDKYNLSIWYTSRVIEVLSKLFVIGSLMLNVFTKLKIANNLAIRDPMTQLYNRNYFFEHLNELLIKKTDKGICVMIIDLDNFKKINDTWGHHVGDMVIMAIIDIIKNNIHNDVILARLGGEEFGLILKNIEVNEASKFGGRLCEAVREGTAEGNKYNTPRVTTISIGGAYIYNGIFLSSQITRTADKALYDVKHNGRNGCIIKIMKSQYRN</sequence>
<dbReference type="PANTHER" id="PTHR45138:SF9">
    <property type="entry name" value="DIGUANYLATE CYCLASE DGCM-RELATED"/>
    <property type="match status" value="1"/>
</dbReference>
<keyword evidence="6" id="KW-0812">Transmembrane</keyword>
<evidence type="ECO:0000256" key="1">
    <source>
        <dbReference type="ARBA" id="ARBA00001946"/>
    </source>
</evidence>
<keyword evidence="4" id="KW-0547">Nucleotide-binding</keyword>
<dbReference type="Pfam" id="PF17158">
    <property type="entry name" value="MASE4"/>
    <property type="match status" value="1"/>
</dbReference>
<dbReference type="EMBL" id="WTMY01000157">
    <property type="protein sequence ID" value="MWL46925.1"/>
    <property type="molecule type" value="Genomic_DNA"/>
</dbReference>
<reference evidence="8 9" key="1">
    <citation type="submission" date="2019-12" db="EMBL/GenBank/DDBJ databases">
        <title>Enteriobacteria Tanzani isolates_10432.</title>
        <authorList>
            <person name="Subbiah M."/>
            <person name="Call D."/>
        </authorList>
    </citation>
    <scope>NUCLEOTIDE SEQUENCE [LARGE SCALE GENOMIC DNA]</scope>
    <source>
        <strain evidence="8 9">10432wF6</strain>
    </source>
</reference>
<proteinExistence type="predicted"/>
<feature type="transmembrane region" description="Helical" evidence="6">
    <location>
        <begin position="39"/>
        <end position="57"/>
    </location>
</feature>
<feature type="transmembrane region" description="Helical" evidence="6">
    <location>
        <begin position="111"/>
        <end position="132"/>
    </location>
</feature>
<keyword evidence="6" id="KW-1133">Transmembrane helix</keyword>
<feature type="transmembrane region" description="Helical" evidence="6">
    <location>
        <begin position="243"/>
        <end position="268"/>
    </location>
</feature>
<name>A0A6L6ZTZ0_ECOLX</name>
<comment type="pathway">
    <text evidence="2">Purine metabolism; 3',5'-cyclic di-GMP biosynthesis.</text>
</comment>